<accession>A0A5C6LMR4</accession>
<name>A0A5C6LMR4_9BACT</name>
<evidence type="ECO:0000259" key="1">
    <source>
        <dbReference type="PROSITE" id="PS51186"/>
    </source>
</evidence>
<dbReference type="AlphaFoldDB" id="A0A5C6LMR4"/>
<gene>
    <name evidence="2" type="ORF">FEF09_23900</name>
</gene>
<dbReference type="Pfam" id="PF13302">
    <property type="entry name" value="Acetyltransf_3"/>
    <property type="match status" value="1"/>
</dbReference>
<dbReference type="Gene3D" id="3.40.630.30">
    <property type="match status" value="1"/>
</dbReference>
<dbReference type="InterPro" id="IPR000182">
    <property type="entry name" value="GNAT_dom"/>
</dbReference>
<dbReference type="Proteomes" id="UP000318815">
    <property type="component" value="Unassembled WGS sequence"/>
</dbReference>
<dbReference type="GO" id="GO:0016747">
    <property type="term" value="F:acyltransferase activity, transferring groups other than amino-acyl groups"/>
    <property type="evidence" value="ECO:0007669"/>
    <property type="project" value="InterPro"/>
</dbReference>
<organism evidence="2 3">
    <name type="scientific">Chitinophaga pinensis</name>
    <dbReference type="NCBI Taxonomy" id="79329"/>
    <lineage>
        <taxon>Bacteria</taxon>
        <taxon>Pseudomonadati</taxon>
        <taxon>Bacteroidota</taxon>
        <taxon>Chitinophagia</taxon>
        <taxon>Chitinophagales</taxon>
        <taxon>Chitinophagaceae</taxon>
        <taxon>Chitinophaga</taxon>
    </lineage>
</organism>
<evidence type="ECO:0000313" key="2">
    <source>
        <dbReference type="EMBL" id="TWV96234.1"/>
    </source>
</evidence>
<feature type="domain" description="N-acetyltransferase" evidence="1">
    <location>
        <begin position="17"/>
        <end position="167"/>
    </location>
</feature>
<dbReference type="InterPro" id="IPR016181">
    <property type="entry name" value="Acyl_CoA_acyltransferase"/>
</dbReference>
<dbReference type="PANTHER" id="PTHR43328:SF1">
    <property type="entry name" value="N-ACETYLTRANSFERASE DOMAIN-CONTAINING PROTEIN"/>
    <property type="match status" value="1"/>
</dbReference>
<dbReference type="EMBL" id="VOHS01000036">
    <property type="protein sequence ID" value="TWV96234.1"/>
    <property type="molecule type" value="Genomic_DNA"/>
</dbReference>
<dbReference type="PANTHER" id="PTHR43328">
    <property type="entry name" value="ACETYLTRANSFERASE-RELATED"/>
    <property type="match status" value="1"/>
</dbReference>
<keyword evidence="3" id="KW-1185">Reference proteome</keyword>
<protein>
    <submittedName>
        <fullName evidence="2">GNAT family N-acetyltransferase</fullName>
    </submittedName>
</protein>
<proteinExistence type="predicted"/>
<dbReference type="SUPFAM" id="SSF55729">
    <property type="entry name" value="Acyl-CoA N-acyltransferases (Nat)"/>
    <property type="match status" value="1"/>
</dbReference>
<evidence type="ECO:0000313" key="3">
    <source>
        <dbReference type="Proteomes" id="UP000318815"/>
    </source>
</evidence>
<sequence length="167" mass="19022">MHEVSLRALEASDEQRLSILANNPNIARNLRNVFPHPYTPADAQFFISKAQEGAWGYCRAILYREELAGVINLLPQSDVYRHSAEIGYWLGEAYWHKGIMTAAIGMVCRHAFEQYGISRIFAGVFAYNSYSARALEKNGFILEGIKRKAVLKQHELSDEHFYALLNI</sequence>
<reference evidence="2 3" key="1">
    <citation type="submission" date="2019-08" db="EMBL/GenBank/DDBJ databases">
        <title>Whole genome sequencing of chitin degrading bacteria Chitinophaga pinensis YS16.</title>
        <authorList>
            <person name="Singh R.P."/>
            <person name="Manchanda G."/>
            <person name="Maurya I.K."/>
            <person name="Joshi N.K."/>
            <person name="Srivastava A.K."/>
        </authorList>
    </citation>
    <scope>NUCLEOTIDE SEQUENCE [LARGE SCALE GENOMIC DNA]</scope>
    <source>
        <strain evidence="2 3">YS-16</strain>
    </source>
</reference>
<dbReference type="PROSITE" id="PS51186">
    <property type="entry name" value="GNAT"/>
    <property type="match status" value="1"/>
</dbReference>
<comment type="caution">
    <text evidence="2">The sequence shown here is derived from an EMBL/GenBank/DDBJ whole genome shotgun (WGS) entry which is preliminary data.</text>
</comment>
<dbReference type="OrthoDB" id="9811523at2"/>
<keyword evidence="2" id="KW-0808">Transferase</keyword>